<dbReference type="EMBL" id="JMSE01001347">
    <property type="protein sequence ID" value="KDN62167.1"/>
    <property type="molecule type" value="Genomic_DNA"/>
</dbReference>
<dbReference type="Proteomes" id="UP000027238">
    <property type="component" value="Unassembled WGS sequence"/>
</dbReference>
<dbReference type="HOGENOM" id="CLU_1120118_0_0_1"/>
<proteinExistence type="predicted"/>
<feature type="compositionally biased region" description="Basic and acidic residues" evidence="1">
    <location>
        <begin position="198"/>
        <end position="207"/>
    </location>
</feature>
<name>A0A066WZS5_COLSU</name>
<comment type="caution">
    <text evidence="2">The sequence shown here is derived from an EMBL/GenBank/DDBJ whole genome shotgun (WGS) entry which is preliminary data.</text>
</comment>
<keyword evidence="3" id="KW-1185">Reference proteome</keyword>
<evidence type="ECO:0000313" key="2">
    <source>
        <dbReference type="EMBL" id="KDN62167.1"/>
    </source>
</evidence>
<protein>
    <submittedName>
        <fullName evidence="2">Uncharacterized protein</fullName>
    </submittedName>
</protein>
<accession>A0A066WZS5</accession>
<feature type="region of interest" description="Disordered" evidence="1">
    <location>
        <begin position="1"/>
        <end position="62"/>
    </location>
</feature>
<feature type="region of interest" description="Disordered" evidence="1">
    <location>
        <begin position="189"/>
        <end position="217"/>
    </location>
</feature>
<evidence type="ECO:0000313" key="3">
    <source>
        <dbReference type="Proteomes" id="UP000027238"/>
    </source>
</evidence>
<feature type="compositionally biased region" description="Polar residues" evidence="1">
    <location>
        <begin position="208"/>
        <end position="217"/>
    </location>
</feature>
<sequence length="248" mass="26318">MVGARSPGALEPWSPGNAPGPPAHPLPHVLFRSVPAPVDPEKEAGVPGGLPTHARNNTSHPPAQHTITLCCTAPRAAPRTAVVGPSPPSGQPTTSLCLPGPIHRPRLPSHFCFTTHPNKAINPRKSNPNSSTPPQTFTRTALFSSYSGLTNVTLDILDPVAYRIAPYDEPLGQPPLALHPFASLAVHTTSSRQTDTTHIPENDDTKAGSKQTISTPYHATSKPFLRPLQPAYARLTTKKPSLATTVTI</sequence>
<dbReference type="AlphaFoldDB" id="A0A066WZS5"/>
<evidence type="ECO:0000256" key="1">
    <source>
        <dbReference type="SAM" id="MobiDB-lite"/>
    </source>
</evidence>
<reference evidence="3" key="1">
    <citation type="journal article" date="2014" name="Genome Announc.">
        <title>Draft genome sequence of Colletotrichum sublineola, a destructive pathogen of cultivated sorghum.</title>
        <authorList>
            <person name="Baroncelli R."/>
            <person name="Sanz-Martin J.M."/>
            <person name="Rech G.E."/>
            <person name="Sukno S.A."/>
            <person name="Thon M.R."/>
        </authorList>
    </citation>
    <scope>NUCLEOTIDE SEQUENCE [LARGE SCALE GENOMIC DNA]</scope>
    <source>
        <strain evidence="3">TX430BB</strain>
    </source>
</reference>
<gene>
    <name evidence="2" type="ORF">CSUB01_00872</name>
</gene>
<organism evidence="2 3">
    <name type="scientific">Colletotrichum sublineola</name>
    <name type="common">Sorghum anthracnose fungus</name>
    <dbReference type="NCBI Taxonomy" id="1173701"/>
    <lineage>
        <taxon>Eukaryota</taxon>
        <taxon>Fungi</taxon>
        <taxon>Dikarya</taxon>
        <taxon>Ascomycota</taxon>
        <taxon>Pezizomycotina</taxon>
        <taxon>Sordariomycetes</taxon>
        <taxon>Hypocreomycetidae</taxon>
        <taxon>Glomerellales</taxon>
        <taxon>Glomerellaceae</taxon>
        <taxon>Colletotrichum</taxon>
        <taxon>Colletotrichum graminicola species complex</taxon>
    </lineage>
</organism>